<dbReference type="PROSITE" id="PS01082">
    <property type="entry name" value="RIBOSOMAL_L7AE"/>
    <property type="match status" value="1"/>
</dbReference>
<dbReference type="PANTHER" id="PTHR31027:SF2">
    <property type="entry name" value="LEBERCILIN DOMAIN-CONTAINING PROTEIN"/>
    <property type="match status" value="1"/>
</dbReference>
<dbReference type="SUPFAM" id="SSF55315">
    <property type="entry name" value="L30e-like"/>
    <property type="match status" value="1"/>
</dbReference>
<dbReference type="InterPro" id="IPR004038">
    <property type="entry name" value="Ribosomal_eL8/eL30/eS12/Gad45"/>
</dbReference>
<dbReference type="STRING" id="1036808.A0A0C2YVX9"/>
<dbReference type="OrthoDB" id="2195113at2759"/>
<evidence type="ECO:0000256" key="3">
    <source>
        <dbReference type="SAM" id="MobiDB-lite"/>
    </source>
</evidence>
<feature type="domain" description="Ribosomal protein eL8/eL30/eS12/Gadd45" evidence="4">
    <location>
        <begin position="48"/>
        <end position="140"/>
    </location>
</feature>
<feature type="coiled-coil region" evidence="2">
    <location>
        <begin position="403"/>
        <end position="503"/>
    </location>
</feature>
<keyword evidence="2" id="KW-0175">Coiled coil</keyword>
<dbReference type="InParanoid" id="A0A0C2YVX9"/>
<feature type="compositionally biased region" description="Low complexity" evidence="3">
    <location>
        <begin position="213"/>
        <end position="231"/>
    </location>
</feature>
<dbReference type="GO" id="GO:0042254">
    <property type="term" value="P:ribosome biogenesis"/>
    <property type="evidence" value="ECO:0007669"/>
    <property type="project" value="InterPro"/>
</dbReference>
<reference evidence="6" key="2">
    <citation type="submission" date="2015-01" db="EMBL/GenBank/DDBJ databases">
        <title>Evolutionary Origins and Diversification of the Mycorrhizal Mutualists.</title>
        <authorList>
            <consortium name="DOE Joint Genome Institute"/>
            <consortium name="Mycorrhizal Genomics Consortium"/>
            <person name="Kohler A."/>
            <person name="Kuo A."/>
            <person name="Nagy L.G."/>
            <person name="Floudas D."/>
            <person name="Copeland A."/>
            <person name="Barry K.W."/>
            <person name="Cichocki N."/>
            <person name="Veneault-Fourrey C."/>
            <person name="LaButti K."/>
            <person name="Lindquist E.A."/>
            <person name="Lipzen A."/>
            <person name="Lundell T."/>
            <person name="Morin E."/>
            <person name="Murat C."/>
            <person name="Riley R."/>
            <person name="Ohm R."/>
            <person name="Sun H."/>
            <person name="Tunlid A."/>
            <person name="Henrissat B."/>
            <person name="Grigoriev I.V."/>
            <person name="Hibbett D.S."/>
            <person name="Martin F."/>
        </authorList>
    </citation>
    <scope>NUCLEOTIDE SEQUENCE [LARGE SCALE GENOMIC DNA]</scope>
    <source>
        <strain evidence="6">Foug A</strain>
    </source>
</reference>
<proteinExistence type="inferred from homology"/>
<feature type="region of interest" description="Disordered" evidence="3">
    <location>
        <begin position="659"/>
        <end position="711"/>
    </location>
</feature>
<accession>A0A0C2YVX9</accession>
<reference evidence="5 6" key="1">
    <citation type="submission" date="2014-04" db="EMBL/GenBank/DDBJ databases">
        <authorList>
            <consortium name="DOE Joint Genome Institute"/>
            <person name="Kuo A."/>
            <person name="Kohler A."/>
            <person name="Nagy L.G."/>
            <person name="Floudas D."/>
            <person name="Copeland A."/>
            <person name="Barry K.W."/>
            <person name="Cichocki N."/>
            <person name="Veneault-Fourrey C."/>
            <person name="LaButti K."/>
            <person name="Lindquist E.A."/>
            <person name="Lipzen A."/>
            <person name="Lundell T."/>
            <person name="Morin E."/>
            <person name="Murat C."/>
            <person name="Sun H."/>
            <person name="Tunlid A."/>
            <person name="Henrissat B."/>
            <person name="Grigoriev I.V."/>
            <person name="Hibbett D.S."/>
            <person name="Martin F."/>
            <person name="Nordberg H.P."/>
            <person name="Cantor M.N."/>
            <person name="Hua S.X."/>
        </authorList>
    </citation>
    <scope>NUCLEOTIDE SEQUENCE [LARGE SCALE GENOMIC DNA]</scope>
    <source>
        <strain evidence="5 6">Foug A</strain>
    </source>
</reference>
<evidence type="ECO:0000256" key="2">
    <source>
        <dbReference type="SAM" id="Coils"/>
    </source>
</evidence>
<dbReference type="HOGENOM" id="CLU_023943_0_0_1"/>
<comment type="similarity">
    <text evidence="1">Belongs to the eukaryotic ribosomal protein eL8 family.</text>
</comment>
<evidence type="ECO:0000256" key="1">
    <source>
        <dbReference type="ARBA" id="ARBA00007337"/>
    </source>
</evidence>
<dbReference type="GO" id="GO:0003729">
    <property type="term" value="F:mRNA binding"/>
    <property type="evidence" value="ECO:0007669"/>
    <property type="project" value="TreeGrafter"/>
</dbReference>
<dbReference type="GO" id="GO:0008298">
    <property type="term" value="P:intracellular mRNA localization"/>
    <property type="evidence" value="ECO:0007669"/>
    <property type="project" value="TreeGrafter"/>
</dbReference>
<feature type="region of interest" description="Disordered" evidence="3">
    <location>
        <begin position="1"/>
        <end position="26"/>
    </location>
</feature>
<gene>
    <name evidence="5" type="ORF">SCLCIDRAFT_11475</name>
</gene>
<evidence type="ECO:0000259" key="4">
    <source>
        <dbReference type="Pfam" id="PF01248"/>
    </source>
</evidence>
<dbReference type="GO" id="GO:1990904">
    <property type="term" value="C:ribonucleoprotein complex"/>
    <property type="evidence" value="ECO:0007669"/>
    <property type="project" value="InterPro"/>
</dbReference>
<evidence type="ECO:0000313" key="6">
    <source>
        <dbReference type="Proteomes" id="UP000053989"/>
    </source>
</evidence>
<dbReference type="PANTHER" id="PTHR31027">
    <property type="entry name" value="NUCLEAR SEGREGATION PROTEIN BFR1"/>
    <property type="match status" value="1"/>
</dbReference>
<dbReference type="Proteomes" id="UP000053989">
    <property type="component" value="Unassembled WGS sequence"/>
</dbReference>
<dbReference type="EMBL" id="KN822170">
    <property type="protein sequence ID" value="KIM53793.1"/>
    <property type="molecule type" value="Genomic_DNA"/>
</dbReference>
<dbReference type="InterPro" id="IPR039604">
    <property type="entry name" value="Bfr1"/>
</dbReference>
<sequence length="711" mass="78566">MDPNSTQSPKKSKKEKKEKEKEKDEITIPLEALSPIAKPLAQKKLVKKLHKTIKKASKARQVKRGVKEVVKGIRKGERGSVSTSLLILAADINPIDIISHLPVLAEEAQIPYVFVTSKEELGHASSTKRPTSCVMVCPDQKRKAQKDSGAGGEDDYREVYEECRREVEKLDTRFHPNQTSPDLLLAMSAQKQKAASAINSAAIKETKSTGSVSSKAPSPAPTTEPASTSSAKPDRAAFEAEKARIRSEIDAAQANLTAVREKLAQASKSDARNDEKTALLAELTTIRGEQSDAKLSRNKIREQIESLQDGIQKQSRQIKALQAAQAKTPFRTLADADARIEALDKQVESGSMKLADEKRAILEISQIRRTRKTVEGFQSMQDAIDADRRAVDDLHKQLNDPESKAKSDRYEALQAKLDEIKKEADEAYSRRSKVIEERNAIQARLNALYDEKREKAQQYNDANNRYWAKVNEDRARRQEKVRLQRAAEEAQKKLETAQRLREEAALPAFQAQIEDCQTLIDALSGKTGTNVALSSASLPSKAAVVGVPELELRKVEDVGDGLVVRKKKGEEEEAYFAGKQKKGRKDKAAKAETQLNVPLPVLRALLFLSIPAPTGSDDVPRVIEDLRTKKTWFEANQARVTAENLAKAEAEIQRLTIGTRHDNDLETSTVSRVESPVTADVSEPPTPVDSAEPAPTEPDGDANEVEAHDEQ</sequence>
<evidence type="ECO:0000313" key="5">
    <source>
        <dbReference type="EMBL" id="KIM53793.1"/>
    </source>
</evidence>
<dbReference type="GO" id="GO:0005783">
    <property type="term" value="C:endoplasmic reticulum"/>
    <property type="evidence" value="ECO:0007669"/>
    <property type="project" value="TreeGrafter"/>
</dbReference>
<organism evidence="5 6">
    <name type="scientific">Scleroderma citrinum Foug A</name>
    <dbReference type="NCBI Taxonomy" id="1036808"/>
    <lineage>
        <taxon>Eukaryota</taxon>
        <taxon>Fungi</taxon>
        <taxon>Dikarya</taxon>
        <taxon>Basidiomycota</taxon>
        <taxon>Agaricomycotina</taxon>
        <taxon>Agaricomycetes</taxon>
        <taxon>Agaricomycetidae</taxon>
        <taxon>Boletales</taxon>
        <taxon>Sclerodermatineae</taxon>
        <taxon>Sclerodermataceae</taxon>
        <taxon>Scleroderma</taxon>
    </lineage>
</organism>
<dbReference type="Gene3D" id="3.30.1330.30">
    <property type="match status" value="1"/>
</dbReference>
<feature type="coiled-coil region" evidence="2">
    <location>
        <begin position="297"/>
        <end position="324"/>
    </location>
</feature>
<dbReference type="Pfam" id="PF01248">
    <property type="entry name" value="Ribosomal_L7Ae"/>
    <property type="match status" value="1"/>
</dbReference>
<dbReference type="FunCoup" id="A0A0C2YVX9">
    <property type="interactions" value="23"/>
</dbReference>
<dbReference type="InterPro" id="IPR029064">
    <property type="entry name" value="Ribosomal_eL30-like_sf"/>
</dbReference>
<keyword evidence="6" id="KW-1185">Reference proteome</keyword>
<dbReference type="GO" id="GO:0042175">
    <property type="term" value="C:nuclear outer membrane-endoplasmic reticulum membrane network"/>
    <property type="evidence" value="ECO:0007669"/>
    <property type="project" value="TreeGrafter"/>
</dbReference>
<feature type="compositionally biased region" description="Basic and acidic residues" evidence="3">
    <location>
        <begin position="232"/>
        <end position="241"/>
    </location>
</feature>
<protein>
    <recommendedName>
        <fullName evidence="4">Ribosomal protein eL8/eL30/eS12/Gadd45 domain-containing protein</fullName>
    </recommendedName>
</protein>
<dbReference type="AlphaFoldDB" id="A0A0C2YVX9"/>
<name>A0A0C2YVX9_9AGAM</name>
<feature type="region of interest" description="Disordered" evidence="3">
    <location>
        <begin position="204"/>
        <end position="241"/>
    </location>
</feature>
<feature type="compositionally biased region" description="Basic and acidic residues" evidence="3">
    <location>
        <begin position="15"/>
        <end position="26"/>
    </location>
</feature>
<dbReference type="InterPro" id="IPR004037">
    <property type="entry name" value="Ribosomal_eL8-like_CS"/>
</dbReference>